<dbReference type="Proteomes" id="UP000219259">
    <property type="component" value="Unassembled WGS sequence"/>
</dbReference>
<dbReference type="Pfam" id="PF11306">
    <property type="entry name" value="DUF3108"/>
    <property type="match status" value="1"/>
</dbReference>
<gene>
    <name evidence="2" type="ORF">CLI86_01565</name>
</gene>
<proteinExistence type="predicted"/>
<evidence type="ECO:0000313" key="2">
    <source>
        <dbReference type="EMBL" id="PDP44822.1"/>
    </source>
</evidence>
<dbReference type="RefSeq" id="WP_041591154.1">
    <property type="nucleotide sequence ID" value="NZ_CAUUNV010000006.1"/>
</dbReference>
<name>A0A2A6EAT7_TANFO</name>
<comment type="caution">
    <text evidence="2">The sequence shown here is derived from an EMBL/GenBank/DDBJ whole genome shotgun (WGS) entry which is preliminary data.</text>
</comment>
<sequence length="302" mass="34771">MLREKNVITKKKAGRPDARRAVPSDCRSKYVRIVLVVSCALLFALHTRAQCLPSTLPINHGETVNYDIYFKWGLLMSRAGEASLSFGKATYQGQSASRYRLLFRTVKLFESVYRMRDTMDCYYAPDYSLLFSSKHTHENHYHLMDELTFSYPDRRTSIRSHRYTPTETKIDTTLIVRSGCTFDMLGATFFLRTLDRKKLKTGDAFPMTVAIGKDLVKISCRYQGQAVVERGNIKYRTLHFSVDIYDKAFTQTKAAAELWIGDDDNFIPVKIRSKLKIGYAEVHYRNASGLKAPLHCRIETKR</sequence>
<evidence type="ECO:0000313" key="3">
    <source>
        <dbReference type="Proteomes" id="UP000219259"/>
    </source>
</evidence>
<reference evidence="2 3" key="1">
    <citation type="submission" date="2017-09" db="EMBL/GenBank/DDBJ databases">
        <title>Phase variable restriction modification systems are present in the genome sequences of periodontal pathogens Prevotella intermedia, Tannerella forsythia and Porphyromonas gingivalis.</title>
        <authorList>
            <person name="Haigh R.D."/>
            <person name="Crawford L."/>
            <person name="Ralph J."/>
            <person name="Wanford J."/>
            <person name="Vartoukian S.R."/>
            <person name="Hijazib K."/>
            <person name="Wade W."/>
            <person name="Oggioni M.R."/>
        </authorList>
    </citation>
    <scope>NUCLEOTIDE SEQUENCE [LARGE SCALE GENOMIC DNA]</scope>
    <source>
        <strain evidence="2 3">WW11663</strain>
    </source>
</reference>
<evidence type="ECO:0000256" key="1">
    <source>
        <dbReference type="SAM" id="MobiDB-lite"/>
    </source>
</evidence>
<feature type="region of interest" description="Disordered" evidence="1">
    <location>
        <begin position="1"/>
        <end position="20"/>
    </location>
</feature>
<accession>A0A2A6EAT7</accession>
<protein>
    <submittedName>
        <fullName evidence="2">DUF3108 domain-containing protein</fullName>
    </submittedName>
</protein>
<organism evidence="2 3">
    <name type="scientific">Tannerella forsythia</name>
    <name type="common">Bacteroides forsythus</name>
    <dbReference type="NCBI Taxonomy" id="28112"/>
    <lineage>
        <taxon>Bacteria</taxon>
        <taxon>Pseudomonadati</taxon>
        <taxon>Bacteroidota</taxon>
        <taxon>Bacteroidia</taxon>
        <taxon>Bacteroidales</taxon>
        <taxon>Tannerellaceae</taxon>
        <taxon>Tannerella</taxon>
    </lineage>
</organism>
<dbReference type="EMBL" id="NSLJ01000003">
    <property type="protein sequence ID" value="PDP44822.1"/>
    <property type="molecule type" value="Genomic_DNA"/>
</dbReference>
<dbReference type="InterPro" id="IPR021457">
    <property type="entry name" value="DUF3108"/>
</dbReference>
<dbReference type="AlphaFoldDB" id="A0A2A6EAT7"/>